<dbReference type="PANTHER" id="PTHR24296">
    <property type="entry name" value="CYTOCHROME P450"/>
    <property type="match status" value="1"/>
</dbReference>
<evidence type="ECO:0000313" key="7">
    <source>
        <dbReference type="EMBL" id="RSH93564.1"/>
    </source>
</evidence>
<keyword evidence="8" id="KW-1185">Reference proteome</keyword>
<keyword evidence="6" id="KW-0503">Monooxygenase</keyword>
<sequence length="538" mass="61361">MNRLVELQREYQFSLLDVGWTGLKLSAGVFAVAAVVICWIYRKEGFWSSSSANAPWIGGPPGRFLRGNTRDLDAKGESSAKLWYALYKRYGPAYELTIPFYRMHIINHPAYLEHIQKTNHKNYVRGAFARLVFGELHRTGIFVADGKEWQFQRKAATRAFSKQNFETHITASLHHWLDILMRLLHNLAKRDQAFDLQELLQRFLFCLFLRIAFHEEELARGVLSDDPECLKSIPEFVEAYDKAHPMLDRRRRDSLWKLNERLSGDDKVTSAGIASFYGVIDGLIKKRLDAMANGYKPNPDVGVDLLDVFLQSTTDIYTLGGMVFSFLNAGRDTTAYTTAWMVKEMYHKDNLHLDAARKMRAELEEQGLNSGYLDYADAPRLKFANAMWDETARLDTVAPAGQMEAAEDDTLPAIPEFNIPPRKIKKGDLVAFQNYVISRMPEVWGDDATMFNPNRWFKSNGEGISYSPFKYHSWNAGPRSCLGRALATYEGIAIVSAILQRFDIVLQDPVKEYEPLAALNMGIKDGLWIKVKEQTRGV</sequence>
<dbReference type="InterPro" id="IPR036396">
    <property type="entry name" value="Cyt_P450_sf"/>
</dbReference>
<evidence type="ECO:0000256" key="1">
    <source>
        <dbReference type="ARBA" id="ARBA00010617"/>
    </source>
</evidence>
<dbReference type="GO" id="GO:0020037">
    <property type="term" value="F:heme binding"/>
    <property type="evidence" value="ECO:0007669"/>
    <property type="project" value="InterPro"/>
</dbReference>
<dbReference type="GO" id="GO:0016705">
    <property type="term" value="F:oxidoreductase activity, acting on paired donors, with incorporation or reduction of molecular oxygen"/>
    <property type="evidence" value="ECO:0007669"/>
    <property type="project" value="InterPro"/>
</dbReference>
<evidence type="ECO:0000256" key="2">
    <source>
        <dbReference type="ARBA" id="ARBA00022723"/>
    </source>
</evidence>
<reference evidence="7 8" key="1">
    <citation type="submission" date="2018-11" db="EMBL/GenBank/DDBJ databases">
        <title>Genome sequence of Saitozyma podzolica DSM 27192.</title>
        <authorList>
            <person name="Aliyu H."/>
            <person name="Gorte O."/>
            <person name="Ochsenreither K."/>
        </authorList>
    </citation>
    <scope>NUCLEOTIDE SEQUENCE [LARGE SCALE GENOMIC DNA]</scope>
    <source>
        <strain evidence="7 8">DSM 27192</strain>
    </source>
</reference>
<evidence type="ECO:0000313" key="8">
    <source>
        <dbReference type="Proteomes" id="UP000279259"/>
    </source>
</evidence>
<evidence type="ECO:0000256" key="6">
    <source>
        <dbReference type="RuleBase" id="RU000461"/>
    </source>
</evidence>
<dbReference type="OrthoDB" id="1470350at2759"/>
<dbReference type="Gene3D" id="1.10.630.10">
    <property type="entry name" value="Cytochrome P450"/>
    <property type="match status" value="1"/>
</dbReference>
<keyword evidence="2 5" id="KW-0479">Metal-binding</keyword>
<dbReference type="GO" id="GO:0006629">
    <property type="term" value="P:lipid metabolic process"/>
    <property type="evidence" value="ECO:0007669"/>
    <property type="project" value="UniProtKB-ARBA"/>
</dbReference>
<comment type="cofactor">
    <cofactor evidence="5">
        <name>heme</name>
        <dbReference type="ChEBI" id="CHEBI:30413"/>
    </cofactor>
</comment>
<dbReference type="PROSITE" id="PS00086">
    <property type="entry name" value="CYTOCHROME_P450"/>
    <property type="match status" value="1"/>
</dbReference>
<accession>A0A427YR27</accession>
<dbReference type="PRINTS" id="PR00463">
    <property type="entry name" value="EP450I"/>
</dbReference>
<gene>
    <name evidence="7" type="ORF">EHS25_007922</name>
</gene>
<dbReference type="Proteomes" id="UP000279259">
    <property type="component" value="Unassembled WGS sequence"/>
</dbReference>
<protein>
    <recommendedName>
        <fullName evidence="9">Cytochrome P450-dit2</fullName>
    </recommendedName>
</protein>
<name>A0A427YR27_9TREE</name>
<evidence type="ECO:0000256" key="4">
    <source>
        <dbReference type="ARBA" id="ARBA00023004"/>
    </source>
</evidence>
<dbReference type="SUPFAM" id="SSF48264">
    <property type="entry name" value="Cytochrome P450"/>
    <property type="match status" value="1"/>
</dbReference>
<dbReference type="Pfam" id="PF00067">
    <property type="entry name" value="p450"/>
    <property type="match status" value="1"/>
</dbReference>
<dbReference type="InterPro" id="IPR001128">
    <property type="entry name" value="Cyt_P450"/>
</dbReference>
<keyword evidence="4 5" id="KW-0408">Iron</keyword>
<dbReference type="InterPro" id="IPR017972">
    <property type="entry name" value="Cyt_P450_CS"/>
</dbReference>
<dbReference type="InterPro" id="IPR002401">
    <property type="entry name" value="Cyt_P450_E_grp-I"/>
</dbReference>
<dbReference type="AlphaFoldDB" id="A0A427YR27"/>
<feature type="binding site" description="axial binding residue" evidence="5">
    <location>
        <position position="481"/>
    </location>
    <ligand>
        <name>heme</name>
        <dbReference type="ChEBI" id="CHEBI:30413"/>
    </ligand>
    <ligandPart>
        <name>Fe</name>
        <dbReference type="ChEBI" id="CHEBI:18248"/>
    </ligandPart>
</feature>
<evidence type="ECO:0008006" key="9">
    <source>
        <dbReference type="Google" id="ProtNLM"/>
    </source>
</evidence>
<evidence type="ECO:0000256" key="3">
    <source>
        <dbReference type="ARBA" id="ARBA00023002"/>
    </source>
</evidence>
<dbReference type="STRING" id="1890683.A0A427YR27"/>
<dbReference type="GO" id="GO:0004497">
    <property type="term" value="F:monooxygenase activity"/>
    <property type="evidence" value="ECO:0007669"/>
    <property type="project" value="UniProtKB-KW"/>
</dbReference>
<comment type="similarity">
    <text evidence="1 6">Belongs to the cytochrome P450 family.</text>
</comment>
<keyword evidence="5 6" id="KW-0349">Heme</keyword>
<keyword evidence="3 6" id="KW-0560">Oxidoreductase</keyword>
<proteinExistence type="inferred from homology"/>
<evidence type="ECO:0000256" key="5">
    <source>
        <dbReference type="PIRSR" id="PIRSR602401-1"/>
    </source>
</evidence>
<organism evidence="7 8">
    <name type="scientific">Saitozyma podzolica</name>
    <dbReference type="NCBI Taxonomy" id="1890683"/>
    <lineage>
        <taxon>Eukaryota</taxon>
        <taxon>Fungi</taxon>
        <taxon>Dikarya</taxon>
        <taxon>Basidiomycota</taxon>
        <taxon>Agaricomycotina</taxon>
        <taxon>Tremellomycetes</taxon>
        <taxon>Tremellales</taxon>
        <taxon>Trimorphomycetaceae</taxon>
        <taxon>Saitozyma</taxon>
    </lineage>
</organism>
<dbReference type="EMBL" id="RSCD01000004">
    <property type="protein sequence ID" value="RSH93564.1"/>
    <property type="molecule type" value="Genomic_DNA"/>
</dbReference>
<dbReference type="GO" id="GO:0005506">
    <property type="term" value="F:iron ion binding"/>
    <property type="evidence" value="ECO:0007669"/>
    <property type="project" value="InterPro"/>
</dbReference>
<comment type="caution">
    <text evidence="7">The sequence shown here is derived from an EMBL/GenBank/DDBJ whole genome shotgun (WGS) entry which is preliminary data.</text>
</comment>